<keyword evidence="2" id="KW-0813">Transport</keyword>
<feature type="transmembrane region" description="Helical" evidence="7">
    <location>
        <begin position="231"/>
        <end position="254"/>
    </location>
</feature>
<dbReference type="PANTHER" id="PTHR36838:SF3">
    <property type="entry name" value="TRANSPORTER AUXIN EFFLUX CARRIER EC FAMILY"/>
    <property type="match status" value="1"/>
</dbReference>
<keyword evidence="3" id="KW-1003">Cell membrane</keyword>
<evidence type="ECO:0000313" key="9">
    <source>
        <dbReference type="Proteomes" id="UP000242869"/>
    </source>
</evidence>
<organism evidence="8 9">
    <name type="scientific">Formivibrio citricus</name>
    <dbReference type="NCBI Taxonomy" id="83765"/>
    <lineage>
        <taxon>Bacteria</taxon>
        <taxon>Pseudomonadati</taxon>
        <taxon>Pseudomonadota</taxon>
        <taxon>Betaproteobacteria</taxon>
        <taxon>Neisseriales</taxon>
        <taxon>Chitinibacteraceae</taxon>
        <taxon>Formivibrio</taxon>
    </lineage>
</organism>
<feature type="transmembrane region" description="Helical" evidence="7">
    <location>
        <begin position="6"/>
        <end position="25"/>
    </location>
</feature>
<dbReference type="GO" id="GO:0055085">
    <property type="term" value="P:transmembrane transport"/>
    <property type="evidence" value="ECO:0007669"/>
    <property type="project" value="InterPro"/>
</dbReference>
<dbReference type="Proteomes" id="UP000242869">
    <property type="component" value="Unassembled WGS sequence"/>
</dbReference>
<dbReference type="PANTHER" id="PTHR36838">
    <property type="entry name" value="AUXIN EFFLUX CARRIER FAMILY PROTEIN"/>
    <property type="match status" value="1"/>
</dbReference>
<reference evidence="9" key="1">
    <citation type="submission" date="2016-10" db="EMBL/GenBank/DDBJ databases">
        <authorList>
            <person name="Varghese N."/>
            <person name="Submissions S."/>
        </authorList>
    </citation>
    <scope>NUCLEOTIDE SEQUENCE [LARGE SCALE GENOMIC DNA]</scope>
    <source>
        <strain evidence="9">DSM 6150</strain>
    </source>
</reference>
<dbReference type="STRING" id="83765.SAMN05660284_02288"/>
<feature type="transmembrane region" description="Helical" evidence="7">
    <location>
        <begin position="165"/>
        <end position="189"/>
    </location>
</feature>
<feature type="transmembrane region" description="Helical" evidence="7">
    <location>
        <begin position="290"/>
        <end position="310"/>
    </location>
</feature>
<evidence type="ECO:0000256" key="5">
    <source>
        <dbReference type="ARBA" id="ARBA00022989"/>
    </source>
</evidence>
<feature type="transmembrane region" description="Helical" evidence="7">
    <location>
        <begin position="195"/>
        <end position="219"/>
    </location>
</feature>
<feature type="transmembrane region" description="Helical" evidence="7">
    <location>
        <begin position="68"/>
        <end position="87"/>
    </location>
</feature>
<sequence>MSNLLQQVTLSTPFFILIFVGYAAMRFCRWPKSMSESLSRFVFNMAIPAMLFHLLSDFSKLPAVDSRLLIAYFGGCFIVFGLARLVAWKVFKLSGAAQSIFGLGGIFSNNVMIGVPIAKLMLGDAALPSVVLVLAFNSLTLWTLVTLSIEWSIHGSFSIKGLGQTVANILINPIIVAIVLGTALGVSGLKMPSAVAATLGMLSQTAGPMALITLGLGLAEYGVGKDLRQSIVIALFKLVAHPLAVLGIACLLGLPKMETQVVTLLASISTAVNVYLMARTFQTMEAPMAGGLVLSTALSALSTPLILALLN</sequence>
<name>A0A1I5BXW2_9NEIS</name>
<feature type="transmembrane region" description="Helical" evidence="7">
    <location>
        <begin position="260"/>
        <end position="278"/>
    </location>
</feature>
<dbReference type="InterPro" id="IPR004776">
    <property type="entry name" value="Mem_transp_PIN-like"/>
</dbReference>
<evidence type="ECO:0000256" key="1">
    <source>
        <dbReference type="ARBA" id="ARBA00004141"/>
    </source>
</evidence>
<dbReference type="EMBL" id="FOVE01000017">
    <property type="protein sequence ID" value="SFN79515.1"/>
    <property type="molecule type" value="Genomic_DNA"/>
</dbReference>
<evidence type="ECO:0000256" key="2">
    <source>
        <dbReference type="ARBA" id="ARBA00022448"/>
    </source>
</evidence>
<comment type="subcellular location">
    <subcellularLocation>
        <location evidence="1">Membrane</location>
        <topology evidence="1">Multi-pass membrane protein</topology>
    </subcellularLocation>
</comment>
<dbReference type="AlphaFoldDB" id="A0A1I5BXW2"/>
<evidence type="ECO:0000256" key="3">
    <source>
        <dbReference type="ARBA" id="ARBA00022475"/>
    </source>
</evidence>
<keyword evidence="4 7" id="KW-0812">Transmembrane</keyword>
<gene>
    <name evidence="8" type="ORF">SAMN05660284_02288</name>
</gene>
<evidence type="ECO:0000256" key="6">
    <source>
        <dbReference type="ARBA" id="ARBA00023136"/>
    </source>
</evidence>
<dbReference type="Pfam" id="PF03547">
    <property type="entry name" value="Mem_trans"/>
    <property type="match status" value="1"/>
</dbReference>
<accession>A0A1I5BXW2</accession>
<evidence type="ECO:0000313" key="8">
    <source>
        <dbReference type="EMBL" id="SFN79515.1"/>
    </source>
</evidence>
<evidence type="ECO:0000256" key="4">
    <source>
        <dbReference type="ARBA" id="ARBA00022692"/>
    </source>
</evidence>
<protein>
    <recommendedName>
        <fullName evidence="10">AEC family transporter</fullName>
    </recommendedName>
</protein>
<keyword evidence="5 7" id="KW-1133">Transmembrane helix</keyword>
<dbReference type="RefSeq" id="WP_218142715.1">
    <property type="nucleotide sequence ID" value="NZ_FOVE01000017.1"/>
</dbReference>
<dbReference type="GO" id="GO:0016020">
    <property type="term" value="C:membrane"/>
    <property type="evidence" value="ECO:0007669"/>
    <property type="project" value="UniProtKB-SubCell"/>
</dbReference>
<feature type="transmembrane region" description="Helical" evidence="7">
    <location>
        <begin position="130"/>
        <end position="153"/>
    </location>
</feature>
<evidence type="ECO:0000256" key="7">
    <source>
        <dbReference type="SAM" id="Phobius"/>
    </source>
</evidence>
<evidence type="ECO:0008006" key="10">
    <source>
        <dbReference type="Google" id="ProtNLM"/>
    </source>
</evidence>
<keyword evidence="6 7" id="KW-0472">Membrane</keyword>
<feature type="transmembrane region" description="Helical" evidence="7">
    <location>
        <begin position="37"/>
        <end position="56"/>
    </location>
</feature>
<proteinExistence type="predicted"/>
<keyword evidence="9" id="KW-1185">Reference proteome</keyword>